<keyword evidence="6 16" id="KW-0547">Nucleotide-binding</keyword>
<feature type="domain" description="Phorbol-ester/DAG-type" evidence="17">
    <location>
        <begin position="94"/>
        <end position="144"/>
    </location>
</feature>
<comment type="catalytic activity">
    <reaction evidence="14">
        <text>1,2-didecanoyl-sn-glycerol + ATP = 1,2-didecanoyl-sn-glycero-3-phosphate + ADP + H(+)</text>
        <dbReference type="Rhea" id="RHEA:43428"/>
        <dbReference type="ChEBI" id="CHEBI:15378"/>
        <dbReference type="ChEBI" id="CHEBI:18155"/>
        <dbReference type="ChEBI" id="CHEBI:30616"/>
        <dbReference type="ChEBI" id="CHEBI:78227"/>
        <dbReference type="ChEBI" id="CHEBI:456216"/>
    </reaction>
    <physiologicalReaction direction="left-to-right" evidence="14">
        <dbReference type="Rhea" id="RHEA:43429"/>
    </physiologicalReaction>
</comment>
<comment type="similarity">
    <text evidence="2 16">Belongs to the eukaryotic diacylglycerol kinase family.</text>
</comment>
<dbReference type="FunFam" id="3.40.50.10330:FF:000028">
    <property type="entry name" value="Diacylglycerol kinase"/>
    <property type="match status" value="1"/>
</dbReference>
<accession>A0A4W5KTY3</accession>
<dbReference type="GO" id="GO:0008270">
    <property type="term" value="F:zinc ion binding"/>
    <property type="evidence" value="ECO:0007669"/>
    <property type="project" value="UniProtKB-KW"/>
</dbReference>
<dbReference type="PANTHER" id="PTHR11255">
    <property type="entry name" value="DIACYLGLYCEROL KINASE"/>
    <property type="match status" value="1"/>
</dbReference>
<dbReference type="SUPFAM" id="SSF47473">
    <property type="entry name" value="EF-hand"/>
    <property type="match status" value="1"/>
</dbReference>
<dbReference type="InterPro" id="IPR018247">
    <property type="entry name" value="EF_Hand_1_Ca_BS"/>
</dbReference>
<organism evidence="20 21">
    <name type="scientific">Hucho hucho</name>
    <name type="common">huchen</name>
    <dbReference type="NCBI Taxonomy" id="62062"/>
    <lineage>
        <taxon>Eukaryota</taxon>
        <taxon>Metazoa</taxon>
        <taxon>Chordata</taxon>
        <taxon>Craniata</taxon>
        <taxon>Vertebrata</taxon>
        <taxon>Euteleostomi</taxon>
        <taxon>Actinopterygii</taxon>
        <taxon>Neopterygii</taxon>
        <taxon>Teleostei</taxon>
        <taxon>Protacanthopterygii</taxon>
        <taxon>Salmoniformes</taxon>
        <taxon>Salmonidae</taxon>
        <taxon>Salmoninae</taxon>
        <taxon>Hucho</taxon>
    </lineage>
</organism>
<dbReference type="Proteomes" id="UP000314982">
    <property type="component" value="Unassembled WGS sequence"/>
</dbReference>
<evidence type="ECO:0000313" key="20">
    <source>
        <dbReference type="Ensembl" id="ENSHHUP00000020112.1"/>
    </source>
</evidence>
<dbReference type="InterPro" id="IPR001206">
    <property type="entry name" value="Diacylglycerol_kinase_cat_dom"/>
</dbReference>
<keyword evidence="11 16" id="KW-0067">ATP-binding</keyword>
<dbReference type="SMART" id="SM00045">
    <property type="entry name" value="DAGKa"/>
    <property type="match status" value="1"/>
</dbReference>
<evidence type="ECO:0000256" key="5">
    <source>
        <dbReference type="ARBA" id="ARBA00022737"/>
    </source>
</evidence>
<dbReference type="InterPro" id="IPR002048">
    <property type="entry name" value="EF_hand_dom"/>
</dbReference>
<keyword evidence="12" id="KW-0443">Lipid metabolism</keyword>
<dbReference type="InterPro" id="IPR002219">
    <property type="entry name" value="PKC_DAG/PE"/>
</dbReference>
<dbReference type="PROSITE" id="PS00479">
    <property type="entry name" value="ZF_DAG_PE_1"/>
    <property type="match status" value="1"/>
</dbReference>
<sequence length="602" mass="67816">MFIAYLYVPLRPIKHVEWHPRCTLELEHIVSQMMHVAEYLEWDVTELKPILQEMMQEIDYDHDGTVSLEEWIQGGSTTIPLLVLLGLETVNDGQHVWRLKHFNKPAYCNLCLNMLIGLGKQGLCCSFCKYTVHERCVARAPPSCIKTYVKSKKNTEVMHHFWVEGNCPTKCDKCHKTIKCYQGLTGLHCVWCQITLHNKCASHVKPECDCGPLKDHILPPNTIYVSVGQLNTVLLVDTISSSCFSSFFLFPSLLSSFLLSLLFTPLLSPLSYSPLLFSPLRSSSRIYRKFQYLLNPRQVYNLAKNGPMPGLNFFREVPDFRVLACGGDGTVGWILDFIDKANLDRNPPVCVLPLGTGNDLARCLRWGGGYEGESILNILRGIENSSEVMLDRWKINVTPTDKEERGDPVPYSIVNNYFSIGVDASIAHRFHMMRERHPERFNSRTKNKLWYFEFGTSETFSATCKKLHDFLEVECDGITLDLDSISLEGIAILNIPSMHGGSNLWGESRKSSMCMCVHVSVSVDPSDQLLEVVGLEGAMEMGQIHIGLRSAGRRLAQCSSVTIRTTKALPMQIDGEPWMQTPCTVSHVNRWGNGTGWQAGSG</sequence>
<dbReference type="Gene3D" id="3.30.60.20">
    <property type="match status" value="2"/>
</dbReference>
<dbReference type="EC" id="2.7.1.107" evidence="16"/>
<evidence type="ECO:0000256" key="11">
    <source>
        <dbReference type="ARBA" id="ARBA00022840"/>
    </source>
</evidence>
<protein>
    <recommendedName>
        <fullName evidence="16">Diacylglycerol kinase</fullName>
        <shortName evidence="16">DAG kinase</shortName>
        <ecNumber evidence="16">2.7.1.107</ecNumber>
    </recommendedName>
</protein>
<comment type="catalytic activity">
    <reaction evidence="16">
        <text>a 1,2-diacyl-sn-glycerol + ATP = a 1,2-diacyl-sn-glycero-3-phosphate + ADP + H(+)</text>
        <dbReference type="Rhea" id="RHEA:10272"/>
        <dbReference type="ChEBI" id="CHEBI:15378"/>
        <dbReference type="ChEBI" id="CHEBI:17815"/>
        <dbReference type="ChEBI" id="CHEBI:30616"/>
        <dbReference type="ChEBI" id="CHEBI:58608"/>
        <dbReference type="ChEBI" id="CHEBI:456216"/>
        <dbReference type="EC" id="2.7.1.107"/>
    </reaction>
</comment>
<dbReference type="InterPro" id="IPR017438">
    <property type="entry name" value="ATP-NAD_kinase_N"/>
</dbReference>
<evidence type="ECO:0000313" key="21">
    <source>
        <dbReference type="Proteomes" id="UP000314982"/>
    </source>
</evidence>
<dbReference type="Gene3D" id="2.60.200.40">
    <property type="match status" value="1"/>
</dbReference>
<evidence type="ECO:0000256" key="6">
    <source>
        <dbReference type="ARBA" id="ARBA00022741"/>
    </source>
</evidence>
<feature type="domain" description="EF-hand" evidence="19">
    <location>
        <begin position="46"/>
        <end position="81"/>
    </location>
</feature>
<keyword evidence="3 16" id="KW-0808">Transferase</keyword>
<keyword evidence="8 16" id="KW-0418">Kinase</keyword>
<evidence type="ECO:0000256" key="3">
    <source>
        <dbReference type="ARBA" id="ARBA00022679"/>
    </source>
</evidence>
<dbReference type="GO" id="GO:0046486">
    <property type="term" value="P:glycerolipid metabolic process"/>
    <property type="evidence" value="ECO:0007669"/>
    <property type="project" value="UniProtKB-UniPathway"/>
</dbReference>
<proteinExistence type="inferred from homology"/>
<keyword evidence="5" id="KW-0677">Repeat</keyword>
<dbReference type="AlphaFoldDB" id="A0A4W5KTY3"/>
<dbReference type="PROSITE" id="PS50146">
    <property type="entry name" value="DAGK"/>
    <property type="match status" value="1"/>
</dbReference>
<dbReference type="InterPro" id="IPR046349">
    <property type="entry name" value="C1-like_sf"/>
</dbReference>
<keyword evidence="21" id="KW-1185">Reference proteome</keyword>
<dbReference type="Ensembl" id="ENSHHUT00000020858.1">
    <property type="protein sequence ID" value="ENSHHUP00000020112.1"/>
    <property type="gene ID" value="ENSHHUG00000012087.1"/>
</dbReference>
<evidence type="ECO:0000259" key="19">
    <source>
        <dbReference type="PROSITE" id="PS50222"/>
    </source>
</evidence>
<evidence type="ECO:0000256" key="10">
    <source>
        <dbReference type="ARBA" id="ARBA00022837"/>
    </source>
</evidence>
<dbReference type="Gene3D" id="3.40.50.10330">
    <property type="entry name" value="Probable inorganic polyphosphate/atp-NAD kinase, domain 1"/>
    <property type="match status" value="1"/>
</dbReference>
<evidence type="ECO:0000259" key="18">
    <source>
        <dbReference type="PROSITE" id="PS50146"/>
    </source>
</evidence>
<dbReference type="Gene3D" id="1.10.238.10">
    <property type="entry name" value="EF-hand"/>
    <property type="match status" value="1"/>
</dbReference>
<name>A0A4W5KTY3_9TELE</name>
<dbReference type="Pfam" id="PF00130">
    <property type="entry name" value="C1_1"/>
    <property type="match status" value="2"/>
</dbReference>
<dbReference type="Pfam" id="PF00781">
    <property type="entry name" value="DAGK_cat"/>
    <property type="match status" value="1"/>
</dbReference>
<evidence type="ECO:0000256" key="9">
    <source>
        <dbReference type="ARBA" id="ARBA00022833"/>
    </source>
</evidence>
<evidence type="ECO:0000256" key="13">
    <source>
        <dbReference type="ARBA" id="ARBA00023371"/>
    </source>
</evidence>
<dbReference type="InterPro" id="IPR037607">
    <property type="entry name" value="DGK"/>
</dbReference>
<evidence type="ECO:0000256" key="8">
    <source>
        <dbReference type="ARBA" id="ARBA00022777"/>
    </source>
</evidence>
<reference evidence="21" key="1">
    <citation type="submission" date="2018-06" db="EMBL/GenBank/DDBJ databases">
        <title>Genome assembly of Danube salmon.</title>
        <authorList>
            <person name="Macqueen D.J."/>
            <person name="Gundappa M.K."/>
        </authorList>
    </citation>
    <scope>NUCLEOTIDE SEQUENCE [LARGE SCALE GENOMIC DNA]</scope>
</reference>
<dbReference type="CDD" id="cd00051">
    <property type="entry name" value="EFh"/>
    <property type="match status" value="1"/>
</dbReference>
<dbReference type="GO" id="GO:0007200">
    <property type="term" value="P:phospholipase C-activating G protein-coupled receptor signaling pathway"/>
    <property type="evidence" value="ECO:0007669"/>
    <property type="project" value="InterPro"/>
</dbReference>
<comment type="pathway">
    <text evidence="1">Lipid metabolism; glycerolipid metabolism.</text>
</comment>
<comment type="catalytic activity">
    <reaction evidence="15">
        <text>1-octadecanoyl-2-(5Z,8Z,11Z,14Z-eicosatetraenoyl)-sn-glycerol + ATP = 1-octadecanoyl-2-(5Z,8Z,11Z,14Z-eicosatetraenoyl)-sn-glycero-3-phosphate + ADP + H(+)</text>
        <dbReference type="Rhea" id="RHEA:40323"/>
        <dbReference type="ChEBI" id="CHEBI:15378"/>
        <dbReference type="ChEBI" id="CHEBI:30616"/>
        <dbReference type="ChEBI" id="CHEBI:75728"/>
        <dbReference type="ChEBI" id="CHEBI:77091"/>
        <dbReference type="ChEBI" id="CHEBI:456216"/>
    </reaction>
    <physiologicalReaction direction="left-to-right" evidence="15">
        <dbReference type="Rhea" id="RHEA:40324"/>
    </physiologicalReaction>
</comment>
<dbReference type="GO" id="GO:0005509">
    <property type="term" value="F:calcium ion binding"/>
    <property type="evidence" value="ECO:0007669"/>
    <property type="project" value="InterPro"/>
</dbReference>
<dbReference type="SUPFAM" id="SSF57889">
    <property type="entry name" value="Cysteine-rich domain"/>
    <property type="match status" value="2"/>
</dbReference>
<comment type="catalytic activity">
    <reaction evidence="13">
        <text>1,2-di-(9Z-octadecenoyl)-sn-glycerol + ATP = 1,2-di-(9Z-octadecenoyl)-sn-glycero-3-phosphate + ADP + H(+)</text>
        <dbReference type="Rhea" id="RHEA:40327"/>
        <dbReference type="ChEBI" id="CHEBI:15378"/>
        <dbReference type="ChEBI" id="CHEBI:30616"/>
        <dbReference type="ChEBI" id="CHEBI:52333"/>
        <dbReference type="ChEBI" id="CHEBI:74546"/>
        <dbReference type="ChEBI" id="CHEBI:456216"/>
    </reaction>
    <physiologicalReaction direction="left-to-right" evidence="13">
        <dbReference type="Rhea" id="RHEA:40328"/>
    </physiologicalReaction>
</comment>
<dbReference type="GeneTree" id="ENSGT00940000159770"/>
<evidence type="ECO:0000256" key="2">
    <source>
        <dbReference type="ARBA" id="ARBA00009280"/>
    </source>
</evidence>
<keyword evidence="10" id="KW-0106">Calcium</keyword>
<dbReference type="PROSITE" id="PS50222">
    <property type="entry name" value="EF_HAND_2"/>
    <property type="match status" value="1"/>
</dbReference>
<dbReference type="SMART" id="SM00054">
    <property type="entry name" value="EFh"/>
    <property type="match status" value="1"/>
</dbReference>
<dbReference type="UniPathway" id="UPA00230"/>
<evidence type="ECO:0000259" key="17">
    <source>
        <dbReference type="PROSITE" id="PS50081"/>
    </source>
</evidence>
<dbReference type="InterPro" id="IPR047470">
    <property type="entry name" value="C1_DGKbeta_rpt2"/>
</dbReference>
<dbReference type="PROSITE" id="PS50081">
    <property type="entry name" value="ZF_DAG_PE_2"/>
    <property type="match status" value="2"/>
</dbReference>
<keyword evidence="4" id="KW-0479">Metal-binding</keyword>
<dbReference type="SUPFAM" id="SSF111331">
    <property type="entry name" value="NAD kinase/diacylglycerol kinase-like"/>
    <property type="match status" value="1"/>
</dbReference>
<evidence type="ECO:0000256" key="16">
    <source>
        <dbReference type="RuleBase" id="RU361128"/>
    </source>
</evidence>
<dbReference type="PANTHER" id="PTHR11255:SF32">
    <property type="entry name" value="DIACYLGLYCEROL KINASE BETA"/>
    <property type="match status" value="1"/>
</dbReference>
<feature type="domain" description="DAGKc" evidence="18">
    <location>
        <begin position="283"/>
        <end position="399"/>
    </location>
</feature>
<dbReference type="CDD" id="cd20891">
    <property type="entry name" value="C1_DGKbeta_rpt2"/>
    <property type="match status" value="1"/>
</dbReference>
<dbReference type="Pfam" id="PF00609">
    <property type="entry name" value="DAGK_acc"/>
    <property type="match status" value="1"/>
</dbReference>
<evidence type="ECO:0000256" key="1">
    <source>
        <dbReference type="ARBA" id="ARBA00005175"/>
    </source>
</evidence>
<dbReference type="SMART" id="SM00046">
    <property type="entry name" value="DAGKc"/>
    <property type="match status" value="1"/>
</dbReference>
<evidence type="ECO:0000256" key="15">
    <source>
        <dbReference type="ARBA" id="ARBA00023400"/>
    </source>
</evidence>
<reference evidence="20" key="2">
    <citation type="submission" date="2025-08" db="UniProtKB">
        <authorList>
            <consortium name="Ensembl"/>
        </authorList>
    </citation>
    <scope>IDENTIFICATION</scope>
</reference>
<evidence type="ECO:0000256" key="12">
    <source>
        <dbReference type="ARBA" id="ARBA00023098"/>
    </source>
</evidence>
<keyword evidence="9" id="KW-0862">Zinc</keyword>
<dbReference type="SMART" id="SM00109">
    <property type="entry name" value="C1"/>
    <property type="match status" value="2"/>
</dbReference>
<dbReference type="InterPro" id="IPR011992">
    <property type="entry name" value="EF-hand-dom_pair"/>
</dbReference>
<feature type="domain" description="Phorbol-ester/DAG-type" evidence="17">
    <location>
        <begin position="158"/>
        <end position="208"/>
    </location>
</feature>
<dbReference type="InterPro" id="IPR000756">
    <property type="entry name" value="Diacylglycerol_kin_accessory"/>
</dbReference>
<dbReference type="FunFam" id="3.30.60.20:FF:000013">
    <property type="entry name" value="Diacylglycerol kinase"/>
    <property type="match status" value="1"/>
</dbReference>
<dbReference type="FunFam" id="2.60.200.40:FF:000012">
    <property type="entry name" value="Diacylglycerol kinase"/>
    <property type="match status" value="1"/>
</dbReference>
<dbReference type="GO" id="GO:0005524">
    <property type="term" value="F:ATP binding"/>
    <property type="evidence" value="ECO:0007669"/>
    <property type="project" value="UniProtKB-KW"/>
</dbReference>
<dbReference type="FunFam" id="3.30.60.20:FF:000016">
    <property type="entry name" value="Diacylglycerol kinase"/>
    <property type="match status" value="1"/>
</dbReference>
<dbReference type="InterPro" id="IPR016064">
    <property type="entry name" value="NAD/diacylglycerol_kinase_sf"/>
</dbReference>
<evidence type="ECO:0000256" key="14">
    <source>
        <dbReference type="ARBA" id="ARBA00023395"/>
    </source>
</evidence>
<keyword evidence="7" id="KW-0863">Zinc-finger</keyword>
<dbReference type="PROSITE" id="PS00018">
    <property type="entry name" value="EF_HAND_1"/>
    <property type="match status" value="1"/>
</dbReference>
<reference evidence="20" key="3">
    <citation type="submission" date="2025-09" db="UniProtKB">
        <authorList>
            <consortium name="Ensembl"/>
        </authorList>
    </citation>
    <scope>IDENTIFICATION</scope>
</reference>
<dbReference type="GO" id="GO:0004143">
    <property type="term" value="F:ATP-dependent diacylglycerol kinase activity"/>
    <property type="evidence" value="ECO:0007669"/>
    <property type="project" value="UniProtKB-EC"/>
</dbReference>
<evidence type="ECO:0000256" key="4">
    <source>
        <dbReference type="ARBA" id="ARBA00022723"/>
    </source>
</evidence>
<evidence type="ECO:0000256" key="7">
    <source>
        <dbReference type="ARBA" id="ARBA00022771"/>
    </source>
</evidence>
<dbReference type="GO" id="GO:0005886">
    <property type="term" value="C:plasma membrane"/>
    <property type="evidence" value="ECO:0007669"/>
    <property type="project" value="TreeGrafter"/>
</dbReference>